<dbReference type="EnsemblMetazoa" id="G8322.1">
    <property type="protein sequence ID" value="G8322.1:cds"/>
    <property type="gene ID" value="G8322"/>
</dbReference>
<feature type="region of interest" description="Disordered" evidence="1">
    <location>
        <begin position="1"/>
        <end position="24"/>
    </location>
</feature>
<organism evidence="2">
    <name type="scientific">Magallana gigas</name>
    <name type="common">Pacific oyster</name>
    <name type="synonym">Crassostrea gigas</name>
    <dbReference type="NCBI Taxonomy" id="29159"/>
    <lineage>
        <taxon>Eukaryota</taxon>
        <taxon>Metazoa</taxon>
        <taxon>Spiralia</taxon>
        <taxon>Lophotrochozoa</taxon>
        <taxon>Mollusca</taxon>
        <taxon>Bivalvia</taxon>
        <taxon>Autobranchia</taxon>
        <taxon>Pteriomorphia</taxon>
        <taxon>Ostreida</taxon>
        <taxon>Ostreoidea</taxon>
        <taxon>Ostreidae</taxon>
        <taxon>Magallana</taxon>
    </lineage>
</organism>
<dbReference type="Proteomes" id="UP000005408">
    <property type="component" value="Unassembled WGS sequence"/>
</dbReference>
<protein>
    <submittedName>
        <fullName evidence="2 3">Uncharacterized protein</fullName>
    </submittedName>
</protein>
<keyword evidence="4" id="KW-1185">Reference proteome</keyword>
<sequence length="123" mass="13987">MAATSTVRFETELSPDGETPQFTLKESDQYRKGHYALQMTFFRGKVYIHVQDNHKGKQVSLPLDVFDALWVIREDIKAGTDLLRNLASPPSPPLITIAPPKKRRVELKKRAIPLDDSDDELII</sequence>
<evidence type="ECO:0000256" key="1">
    <source>
        <dbReference type="SAM" id="MobiDB-lite"/>
    </source>
</evidence>
<name>K1RUL9_MAGGI</name>
<evidence type="ECO:0000313" key="2">
    <source>
        <dbReference type="EMBL" id="EKC38396.1"/>
    </source>
</evidence>
<reference evidence="2" key="1">
    <citation type="journal article" date="2012" name="Nature">
        <title>The oyster genome reveals stress adaptation and complexity of shell formation.</title>
        <authorList>
            <person name="Zhang G."/>
            <person name="Fang X."/>
            <person name="Guo X."/>
            <person name="Li L."/>
            <person name="Luo R."/>
            <person name="Xu F."/>
            <person name="Yang P."/>
            <person name="Zhang L."/>
            <person name="Wang X."/>
            <person name="Qi H."/>
            <person name="Xiong Z."/>
            <person name="Que H."/>
            <person name="Xie Y."/>
            <person name="Holland P.W."/>
            <person name="Paps J."/>
            <person name="Zhu Y."/>
            <person name="Wu F."/>
            <person name="Chen Y."/>
            <person name="Wang J."/>
            <person name="Peng C."/>
            <person name="Meng J."/>
            <person name="Yang L."/>
            <person name="Liu J."/>
            <person name="Wen B."/>
            <person name="Zhang N."/>
            <person name="Huang Z."/>
            <person name="Zhu Q."/>
            <person name="Feng Y."/>
            <person name="Mount A."/>
            <person name="Hedgecock D."/>
            <person name="Xu Z."/>
            <person name="Liu Y."/>
            <person name="Domazet-Loso T."/>
            <person name="Du Y."/>
            <person name="Sun X."/>
            <person name="Zhang S."/>
            <person name="Liu B."/>
            <person name="Cheng P."/>
            <person name="Jiang X."/>
            <person name="Li J."/>
            <person name="Fan D."/>
            <person name="Wang W."/>
            <person name="Fu W."/>
            <person name="Wang T."/>
            <person name="Wang B."/>
            <person name="Zhang J."/>
            <person name="Peng Z."/>
            <person name="Li Y."/>
            <person name="Li N."/>
            <person name="Wang J."/>
            <person name="Chen M."/>
            <person name="He Y."/>
            <person name="Tan F."/>
            <person name="Song X."/>
            <person name="Zheng Q."/>
            <person name="Huang R."/>
            <person name="Yang H."/>
            <person name="Du X."/>
            <person name="Chen L."/>
            <person name="Yang M."/>
            <person name="Gaffney P.M."/>
            <person name="Wang S."/>
            <person name="Luo L."/>
            <person name="She Z."/>
            <person name="Ming Y."/>
            <person name="Huang W."/>
            <person name="Zhang S."/>
            <person name="Huang B."/>
            <person name="Zhang Y."/>
            <person name="Qu T."/>
            <person name="Ni P."/>
            <person name="Miao G."/>
            <person name="Wang J."/>
            <person name="Wang Q."/>
            <person name="Steinberg C.E."/>
            <person name="Wang H."/>
            <person name="Li N."/>
            <person name="Qian L."/>
            <person name="Zhang G."/>
            <person name="Li Y."/>
            <person name="Yang H."/>
            <person name="Liu X."/>
            <person name="Wang J."/>
            <person name="Yin Y."/>
            <person name="Wang J."/>
        </authorList>
    </citation>
    <scope>NUCLEOTIDE SEQUENCE [LARGE SCALE GENOMIC DNA]</scope>
    <source>
        <strain evidence="2">05x7-T-G4-1.051#20</strain>
    </source>
</reference>
<evidence type="ECO:0000313" key="3">
    <source>
        <dbReference type="EnsemblMetazoa" id="G8322.1:cds"/>
    </source>
</evidence>
<accession>K1RUL9</accession>
<dbReference type="EMBL" id="JH816985">
    <property type="protein sequence ID" value="EKC38396.1"/>
    <property type="molecule type" value="Genomic_DNA"/>
</dbReference>
<reference evidence="3" key="2">
    <citation type="submission" date="2022-08" db="UniProtKB">
        <authorList>
            <consortium name="EnsemblMetazoa"/>
        </authorList>
    </citation>
    <scope>IDENTIFICATION</scope>
    <source>
        <strain evidence="3">05x7-T-G4-1.051#20</strain>
    </source>
</reference>
<proteinExistence type="predicted"/>
<dbReference type="AlphaFoldDB" id="K1RUL9"/>
<gene>
    <name evidence="2" type="ORF">CGI_10021770</name>
</gene>
<dbReference type="HOGENOM" id="CLU_2186478_0_0_1"/>
<evidence type="ECO:0000313" key="4">
    <source>
        <dbReference type="Proteomes" id="UP000005408"/>
    </source>
</evidence>